<dbReference type="InterPro" id="IPR018247">
    <property type="entry name" value="EF_Hand_1_Ca_BS"/>
</dbReference>
<evidence type="ECO:0000313" key="4">
    <source>
        <dbReference type="Proteomes" id="UP000548423"/>
    </source>
</evidence>
<protein>
    <submittedName>
        <fullName evidence="3">Hydrogenase/urease accessory protein HupE</fullName>
    </submittedName>
</protein>
<dbReference type="Pfam" id="PF13795">
    <property type="entry name" value="HupE_UreJ_2"/>
    <property type="match status" value="1"/>
</dbReference>
<keyword evidence="2" id="KW-1133">Transmembrane helix</keyword>
<dbReference type="AlphaFoldDB" id="A0A852T6U3"/>
<feature type="transmembrane region" description="Helical" evidence="2">
    <location>
        <begin position="21"/>
        <end position="39"/>
    </location>
</feature>
<sequence length="406" mass="46005">MISCFDKKEQVLKFLLKPNRLLNYIAILAMLMMLFPSSAHAHAYSASYTTIKMDQDKTEFIFSIDSLSIIELIEGIDKNKNNELEKSEVKEGNHELEELVHHHLTLDLNNRQQEPALDRMVLEKKEDKNFLSYHLTFPAFSAGDTLSLNDGLYVNDPDTNYVNLISFEFAGTTGQAILQGKERTWTILLAEAQEEQLEEGQTSQPEENQPQQEQSEATPQVETSNSSSWFSFFKLGMLHILTGYDHLLFLLALLLRKQTFKQYAAIITSFTIAHSITISLAVLGIITLPSRFVESVIAFSIVYVALENIFRKEIRHRWGLTFLFGLIHGLGFANILREMNIPKSDLAVALVNFNIGIEVVQLALVLLVLPLLTYMFKLQSSKIIIKIGSTIVAALGAFWLIERLFS</sequence>
<dbReference type="Proteomes" id="UP000548423">
    <property type="component" value="Unassembled WGS sequence"/>
</dbReference>
<evidence type="ECO:0000256" key="1">
    <source>
        <dbReference type="SAM" id="MobiDB-lite"/>
    </source>
</evidence>
<reference evidence="4" key="1">
    <citation type="submission" date="2020-07" db="EMBL/GenBank/DDBJ databases">
        <authorList>
            <person name="Partida-Martinez L."/>
            <person name="Huntemann M."/>
            <person name="Clum A."/>
            <person name="Wang J."/>
            <person name="Palaniappan K."/>
            <person name="Ritter S."/>
            <person name="Chen I.-M."/>
            <person name="Stamatis D."/>
            <person name="Reddy T."/>
            <person name="O'Malley R."/>
            <person name="Daum C."/>
            <person name="Shapiro N."/>
            <person name="Ivanova N."/>
            <person name="Kyrpides N."/>
            <person name="Woyke T."/>
        </authorList>
    </citation>
    <scope>NUCLEOTIDE SEQUENCE [LARGE SCALE GENOMIC DNA]</scope>
    <source>
        <strain evidence="4">AT2.8</strain>
    </source>
</reference>
<evidence type="ECO:0000256" key="2">
    <source>
        <dbReference type="SAM" id="Phobius"/>
    </source>
</evidence>
<proteinExistence type="predicted"/>
<feature type="transmembrane region" description="Helical" evidence="2">
    <location>
        <begin position="263"/>
        <end position="286"/>
    </location>
</feature>
<feature type="transmembrane region" description="Helical" evidence="2">
    <location>
        <begin position="355"/>
        <end position="376"/>
    </location>
</feature>
<evidence type="ECO:0000313" key="3">
    <source>
        <dbReference type="EMBL" id="NYE03576.1"/>
    </source>
</evidence>
<feature type="transmembrane region" description="Helical" evidence="2">
    <location>
        <begin position="317"/>
        <end position="335"/>
    </location>
</feature>
<comment type="caution">
    <text evidence="3">The sequence shown here is derived from an EMBL/GenBank/DDBJ whole genome shotgun (WGS) entry which is preliminary data.</text>
</comment>
<feature type="compositionally biased region" description="Low complexity" evidence="1">
    <location>
        <begin position="199"/>
        <end position="216"/>
    </location>
</feature>
<gene>
    <name evidence="3" type="ORF">F4694_000295</name>
</gene>
<feature type="transmembrane region" description="Helical" evidence="2">
    <location>
        <begin position="383"/>
        <end position="401"/>
    </location>
</feature>
<accession>A0A852T6U3</accession>
<reference evidence="4" key="2">
    <citation type="submission" date="2020-08" db="EMBL/GenBank/DDBJ databases">
        <title>The Agave Microbiome: Exploring the role of microbial communities in plant adaptations to desert environments.</title>
        <authorList>
            <person name="Partida-Martinez L.P."/>
        </authorList>
    </citation>
    <scope>NUCLEOTIDE SEQUENCE [LARGE SCALE GENOMIC DNA]</scope>
    <source>
        <strain evidence="4">AT2.8</strain>
    </source>
</reference>
<dbReference type="InterPro" id="IPR032809">
    <property type="entry name" value="Put_HupE_UreJ"/>
</dbReference>
<keyword evidence="2" id="KW-0812">Transmembrane</keyword>
<dbReference type="PROSITE" id="PS00018">
    <property type="entry name" value="EF_HAND_1"/>
    <property type="match status" value="1"/>
</dbReference>
<feature type="transmembrane region" description="Helical" evidence="2">
    <location>
        <begin position="229"/>
        <end position="251"/>
    </location>
</feature>
<feature type="region of interest" description="Disordered" evidence="1">
    <location>
        <begin position="196"/>
        <end position="222"/>
    </location>
</feature>
<name>A0A852T6U3_9BACI</name>
<feature type="transmembrane region" description="Helical" evidence="2">
    <location>
        <begin position="292"/>
        <end position="310"/>
    </location>
</feature>
<dbReference type="EMBL" id="JACCBX010000001">
    <property type="protein sequence ID" value="NYE03576.1"/>
    <property type="molecule type" value="Genomic_DNA"/>
</dbReference>
<keyword evidence="2" id="KW-0472">Membrane</keyword>
<organism evidence="3 4">
    <name type="scientific">Neobacillus niacini</name>
    <dbReference type="NCBI Taxonomy" id="86668"/>
    <lineage>
        <taxon>Bacteria</taxon>
        <taxon>Bacillati</taxon>
        <taxon>Bacillota</taxon>
        <taxon>Bacilli</taxon>
        <taxon>Bacillales</taxon>
        <taxon>Bacillaceae</taxon>
        <taxon>Neobacillus</taxon>
    </lineage>
</organism>